<dbReference type="EMBL" id="SJPO01000006">
    <property type="protein sequence ID" value="TWT75885.1"/>
    <property type="molecule type" value="Genomic_DNA"/>
</dbReference>
<feature type="region of interest" description="Disordered" evidence="4">
    <location>
        <begin position="257"/>
        <end position="283"/>
    </location>
</feature>
<evidence type="ECO:0000259" key="5">
    <source>
        <dbReference type="PROSITE" id="PS50893"/>
    </source>
</evidence>
<organism evidence="6 7">
    <name type="scientific">Posidoniimonas polymericola</name>
    <dbReference type="NCBI Taxonomy" id="2528002"/>
    <lineage>
        <taxon>Bacteria</taxon>
        <taxon>Pseudomonadati</taxon>
        <taxon>Planctomycetota</taxon>
        <taxon>Planctomycetia</taxon>
        <taxon>Pirellulales</taxon>
        <taxon>Lacipirellulaceae</taxon>
        <taxon>Posidoniimonas</taxon>
    </lineage>
</organism>
<accession>A0A5C5YM13</accession>
<dbReference type="SUPFAM" id="SSF52540">
    <property type="entry name" value="P-loop containing nucleoside triphosphate hydrolases"/>
    <property type="match status" value="1"/>
</dbReference>
<dbReference type="PANTHER" id="PTHR42939">
    <property type="entry name" value="ABC TRANSPORTER ATP-BINDING PROTEIN ALBC-RELATED"/>
    <property type="match status" value="1"/>
</dbReference>
<gene>
    <name evidence="6" type="primary">ybhF_4</name>
    <name evidence="6" type="ORF">Pla123a_26690</name>
</gene>
<dbReference type="InterPro" id="IPR051782">
    <property type="entry name" value="ABC_Transporter_VariousFunc"/>
</dbReference>
<keyword evidence="7" id="KW-1185">Reference proteome</keyword>
<dbReference type="InterPro" id="IPR027417">
    <property type="entry name" value="P-loop_NTPase"/>
</dbReference>
<dbReference type="SMART" id="SM00382">
    <property type="entry name" value="AAA"/>
    <property type="match status" value="1"/>
</dbReference>
<evidence type="ECO:0000256" key="1">
    <source>
        <dbReference type="ARBA" id="ARBA00022448"/>
    </source>
</evidence>
<dbReference type="PROSITE" id="PS50893">
    <property type="entry name" value="ABC_TRANSPORTER_2"/>
    <property type="match status" value="1"/>
</dbReference>
<dbReference type="InterPro" id="IPR003593">
    <property type="entry name" value="AAA+_ATPase"/>
</dbReference>
<keyword evidence="3 6" id="KW-0067">ATP-binding</keyword>
<proteinExistence type="predicted"/>
<evidence type="ECO:0000256" key="3">
    <source>
        <dbReference type="ARBA" id="ARBA00022840"/>
    </source>
</evidence>
<dbReference type="InterPro" id="IPR003439">
    <property type="entry name" value="ABC_transporter-like_ATP-bd"/>
</dbReference>
<comment type="caution">
    <text evidence="6">The sequence shown here is derived from an EMBL/GenBank/DDBJ whole genome shotgun (WGS) entry which is preliminary data.</text>
</comment>
<keyword evidence="1" id="KW-0813">Transport</keyword>
<evidence type="ECO:0000313" key="7">
    <source>
        <dbReference type="Proteomes" id="UP000318478"/>
    </source>
</evidence>
<evidence type="ECO:0000256" key="2">
    <source>
        <dbReference type="ARBA" id="ARBA00022741"/>
    </source>
</evidence>
<feature type="domain" description="ABC transporter" evidence="5">
    <location>
        <begin position="18"/>
        <end position="248"/>
    </location>
</feature>
<dbReference type="PANTHER" id="PTHR42939:SF1">
    <property type="entry name" value="ABC TRANSPORTER ATP-BINDING PROTEIN ALBC-RELATED"/>
    <property type="match status" value="1"/>
</dbReference>
<name>A0A5C5YM13_9BACT</name>
<keyword evidence="2" id="KW-0547">Nucleotide-binding</keyword>
<protein>
    <submittedName>
        <fullName evidence="6">Putative ABC transporter ATP-binding protein YbhF</fullName>
    </submittedName>
</protein>
<evidence type="ECO:0000256" key="4">
    <source>
        <dbReference type="SAM" id="MobiDB-lite"/>
    </source>
</evidence>
<dbReference type="Gene3D" id="3.40.50.300">
    <property type="entry name" value="P-loop containing nucleotide triphosphate hydrolases"/>
    <property type="match status" value="1"/>
</dbReference>
<dbReference type="GO" id="GO:0016887">
    <property type="term" value="F:ATP hydrolysis activity"/>
    <property type="evidence" value="ECO:0007669"/>
    <property type="project" value="InterPro"/>
</dbReference>
<reference evidence="6 7" key="1">
    <citation type="submission" date="2019-02" db="EMBL/GenBank/DDBJ databases">
        <title>Deep-cultivation of Planctomycetes and their phenomic and genomic characterization uncovers novel biology.</title>
        <authorList>
            <person name="Wiegand S."/>
            <person name="Jogler M."/>
            <person name="Boedeker C."/>
            <person name="Pinto D."/>
            <person name="Vollmers J."/>
            <person name="Rivas-Marin E."/>
            <person name="Kohn T."/>
            <person name="Peeters S.H."/>
            <person name="Heuer A."/>
            <person name="Rast P."/>
            <person name="Oberbeckmann S."/>
            <person name="Bunk B."/>
            <person name="Jeske O."/>
            <person name="Meyerdierks A."/>
            <person name="Storesund J.E."/>
            <person name="Kallscheuer N."/>
            <person name="Luecker S."/>
            <person name="Lage O.M."/>
            <person name="Pohl T."/>
            <person name="Merkel B.J."/>
            <person name="Hornburger P."/>
            <person name="Mueller R.-W."/>
            <person name="Bruemmer F."/>
            <person name="Labrenz M."/>
            <person name="Spormann A.M."/>
            <person name="Op Den Camp H."/>
            <person name="Overmann J."/>
            <person name="Amann R."/>
            <person name="Jetten M.S.M."/>
            <person name="Mascher T."/>
            <person name="Medema M.H."/>
            <person name="Devos D.P."/>
            <person name="Kaster A.-K."/>
            <person name="Ovreas L."/>
            <person name="Rohde M."/>
            <person name="Galperin M.Y."/>
            <person name="Jogler C."/>
        </authorList>
    </citation>
    <scope>NUCLEOTIDE SEQUENCE [LARGE SCALE GENOMIC DNA]</scope>
    <source>
        <strain evidence="6 7">Pla123a</strain>
    </source>
</reference>
<dbReference type="Pfam" id="PF00005">
    <property type="entry name" value="ABC_tran"/>
    <property type="match status" value="1"/>
</dbReference>
<dbReference type="Proteomes" id="UP000318478">
    <property type="component" value="Unassembled WGS sequence"/>
</dbReference>
<evidence type="ECO:0000313" key="6">
    <source>
        <dbReference type="EMBL" id="TWT75885.1"/>
    </source>
</evidence>
<dbReference type="AlphaFoldDB" id="A0A5C5YM13"/>
<sequence>MALGVASLATGRTPDCMIEFQDVSRNYGAKVAVKDLSLSIQAGELFSMLGHNGAGKTTTIKMLVGLLRPASGSVMVGGYDVVTQTRDAVQLIGYVPDQPYLYDKLSGREFLRFVAEMHGLSPDAVNDGLEREIDRFGLGGFVDDLTESYSHGMKQRTVFASALLHRPSVLVVDEPMVGLDPQSIRLVKDLFRSETANGLCVLMSTHTLTAAEEVSDRIGVMDQGEMIFQGTVDDLKAMHPQEGATLETLYLRMLNQEERAESPVEPGAAERAAGSILDAPPSH</sequence>
<dbReference type="CDD" id="cd03230">
    <property type="entry name" value="ABC_DR_subfamily_A"/>
    <property type="match status" value="1"/>
</dbReference>
<dbReference type="GO" id="GO:0005524">
    <property type="term" value="F:ATP binding"/>
    <property type="evidence" value="ECO:0007669"/>
    <property type="project" value="UniProtKB-KW"/>
</dbReference>